<feature type="compositionally biased region" description="Basic residues" evidence="1">
    <location>
        <begin position="19"/>
        <end position="29"/>
    </location>
</feature>
<dbReference type="Proteomes" id="UP000533017">
    <property type="component" value="Unassembled WGS sequence"/>
</dbReference>
<reference evidence="3 4" key="1">
    <citation type="submission" date="2016-10" db="EMBL/GenBank/DDBJ databases">
        <authorList>
            <person name="de Groot N.N."/>
        </authorList>
    </citation>
    <scope>NUCLEOTIDE SEQUENCE [LARGE SCALE GENOMIC DNA]</scope>
    <source>
        <strain evidence="3 4">CPCC 202808</strain>
    </source>
</reference>
<dbReference type="AlphaFoldDB" id="A0A1I2XWX0"/>
<reference evidence="2 5" key="2">
    <citation type="submission" date="2020-07" db="EMBL/GenBank/DDBJ databases">
        <title>Sequencing the genomes of 1000 actinobacteria strains.</title>
        <authorList>
            <person name="Klenk H.-P."/>
        </authorList>
    </citation>
    <scope>NUCLEOTIDE SEQUENCE [LARGE SCALE GENOMIC DNA]</scope>
    <source>
        <strain evidence="2 5">DSM 45117</strain>
    </source>
</reference>
<accession>A0A1I2XWX0</accession>
<dbReference type="Proteomes" id="UP000199052">
    <property type="component" value="Unassembled WGS sequence"/>
</dbReference>
<evidence type="ECO:0000313" key="2">
    <source>
        <dbReference type="EMBL" id="NYH87214.1"/>
    </source>
</evidence>
<evidence type="ECO:0000313" key="5">
    <source>
        <dbReference type="Proteomes" id="UP000533017"/>
    </source>
</evidence>
<proteinExistence type="predicted"/>
<name>A0A1I2XWX0_9ACTN</name>
<protein>
    <submittedName>
        <fullName evidence="3">Uncharacterized protein</fullName>
    </submittedName>
</protein>
<evidence type="ECO:0000256" key="1">
    <source>
        <dbReference type="SAM" id="MobiDB-lite"/>
    </source>
</evidence>
<evidence type="ECO:0000313" key="3">
    <source>
        <dbReference type="EMBL" id="SFH17579.1"/>
    </source>
</evidence>
<keyword evidence="5" id="KW-1185">Reference proteome</keyword>
<organism evidence="3 4">
    <name type="scientific">Actinopolymorpha cephalotaxi</name>
    <dbReference type="NCBI Taxonomy" id="504797"/>
    <lineage>
        <taxon>Bacteria</taxon>
        <taxon>Bacillati</taxon>
        <taxon>Actinomycetota</taxon>
        <taxon>Actinomycetes</taxon>
        <taxon>Propionibacteriales</taxon>
        <taxon>Actinopolymorphaceae</taxon>
        <taxon>Actinopolymorpha</taxon>
    </lineage>
</organism>
<feature type="region of interest" description="Disordered" evidence="1">
    <location>
        <begin position="17"/>
        <end position="39"/>
    </location>
</feature>
<gene>
    <name evidence="2" type="ORF">FHR37_006065</name>
    <name evidence="3" type="ORF">SAMN05421678_11394</name>
</gene>
<dbReference type="EMBL" id="JACBZA010000001">
    <property type="protein sequence ID" value="NYH87214.1"/>
    <property type="molecule type" value="Genomic_DNA"/>
</dbReference>
<sequence>MREPRGEALACCMPAGRGARLHGKQPRRSGRTEGRPAEMMPFGQYAPLRLSTAPTVFARITRSADSDQFST</sequence>
<dbReference type="EMBL" id="FOOI01000013">
    <property type="protein sequence ID" value="SFH17579.1"/>
    <property type="molecule type" value="Genomic_DNA"/>
</dbReference>
<evidence type="ECO:0000313" key="4">
    <source>
        <dbReference type="Proteomes" id="UP000199052"/>
    </source>
</evidence>